<dbReference type="InterPro" id="IPR027059">
    <property type="entry name" value="Coatomer_dsu"/>
</dbReference>
<feature type="region of interest" description="Disordered" evidence="7">
    <location>
        <begin position="216"/>
        <end position="305"/>
    </location>
</feature>
<dbReference type="PROSITE" id="PS51808">
    <property type="entry name" value="CHCH"/>
    <property type="match status" value="1"/>
</dbReference>
<comment type="subcellular location">
    <subcellularLocation>
        <location evidence="5">Cytoplasm</location>
    </subcellularLocation>
    <subcellularLocation>
        <location evidence="5">Golgi apparatus membrane</location>
        <topology evidence="5">Peripheral membrane protein</topology>
        <orientation evidence="5">Cytoplasmic side</orientation>
    </subcellularLocation>
    <subcellularLocation>
        <location evidence="5">Cytoplasmic vesicle</location>
        <location evidence="5">COPI-coated vesicle membrane</location>
        <topology evidence="5">Peripheral membrane protein</topology>
        <orientation evidence="5">Cytoplasmic side</orientation>
    </subcellularLocation>
</comment>
<comment type="subunit">
    <text evidence="5">Oligomeric complex that consists of at least the alpha, beta, beta', gamma, delta, epsilon and zeta subunits.</text>
</comment>
<proteinExistence type="inferred from homology"/>
<feature type="compositionally biased region" description="Basic and acidic residues" evidence="7">
    <location>
        <begin position="291"/>
        <end position="305"/>
    </location>
</feature>
<dbReference type="AlphaFoldDB" id="A0A444YPQ3"/>
<accession>A0A444YPQ3</accession>
<evidence type="ECO:0000256" key="4">
    <source>
        <dbReference type="ARBA" id="ARBA00022927"/>
    </source>
</evidence>
<name>A0A444YPQ3_ARAHY</name>
<dbReference type="GO" id="GO:0005739">
    <property type="term" value="C:mitochondrion"/>
    <property type="evidence" value="ECO:0007669"/>
    <property type="project" value="InterPro"/>
</dbReference>
<protein>
    <recommendedName>
        <fullName evidence="5">Coatomer subunit delta</fullName>
    </recommendedName>
</protein>
<dbReference type="GO" id="GO:0006890">
    <property type="term" value="P:retrograde vesicle-mediated transport, Golgi to endoplasmic reticulum"/>
    <property type="evidence" value="ECO:0007669"/>
    <property type="project" value="UniProtKB-UniRule"/>
</dbReference>
<sequence>MVTSATELAMTRAGGLPSSGNGTTSSLPSRARLSLCSRYDSPDGDTATATVAVTPTSAISPFFPLFLSPSSPLELRPISFLSFSFRIRNGFSVCNLKVSARKYIEIRVVTDNSSIQSRSFYFYTLISSKCSISAASQPCNAVAPNLHCTELLLHRSSVAYRDQCVHLLIPLNKCRQAEFYLPWKCENESHSYEKCQYELLMERMFRCRRSRNEPPLITLNPRAPPFPSSLKSPMPDSFQNRDDNNEKNNSISNKFLLPRKPPDRMLPYNKAYNHDEDDDEEEGVTEDDEEHNFLHNDEKRKQELDKSMQKPNILVAFLQQHIYYGNMVEVTRTPLSAYDATEILKPNASRRVRVCCLVATARLVVVWVPNALVWAWVCWMTWAVSAGRDKNVTVAQVKQYCEMESHEEKLYRQMREDNIREAKDEMKRKANEIDKNKIIKNRGDNYKGGFGPLQSMGSGIFENSFNDTSISSNGTDSRLSSDVDSFSTKSKGFSLSKTIYCIIGYSKVDILCSESGKQRIILMDQESQEASILPSSLRSSRKNEAIHKLGC</sequence>
<comment type="caution">
    <text evidence="8">The sequence shown here is derived from an EMBL/GenBank/DDBJ whole genome shotgun (WGS) entry which is preliminary data.</text>
</comment>
<dbReference type="PANTHER" id="PTHR10121">
    <property type="entry name" value="COATOMER SUBUNIT DELTA"/>
    <property type="match status" value="1"/>
</dbReference>
<dbReference type="GO" id="GO:0051645">
    <property type="term" value="P:Golgi localization"/>
    <property type="evidence" value="ECO:0007669"/>
    <property type="project" value="TreeGrafter"/>
</dbReference>
<evidence type="ECO:0000256" key="7">
    <source>
        <dbReference type="SAM" id="MobiDB-lite"/>
    </source>
</evidence>
<dbReference type="EMBL" id="SDMP01000016">
    <property type="protein sequence ID" value="RYR03849.1"/>
    <property type="molecule type" value="Genomic_DNA"/>
</dbReference>
<comment type="similarity">
    <text evidence="1 5">Belongs to the adaptor complexes medium subunit family. Delta-COP subfamily.</text>
</comment>
<keyword evidence="4 5" id="KW-0653">Protein transport</keyword>
<keyword evidence="6" id="KW-0175">Coiled coil</keyword>
<dbReference type="InterPro" id="IPR008698">
    <property type="entry name" value="NDUB7"/>
</dbReference>
<keyword evidence="3 5" id="KW-0963">Cytoplasm</keyword>
<evidence type="ECO:0000256" key="6">
    <source>
        <dbReference type="SAM" id="Coils"/>
    </source>
</evidence>
<evidence type="ECO:0000313" key="8">
    <source>
        <dbReference type="EMBL" id="RYR03849.1"/>
    </source>
</evidence>
<keyword evidence="5" id="KW-0931">ER-Golgi transport</keyword>
<evidence type="ECO:0000256" key="5">
    <source>
        <dbReference type="RuleBase" id="RU366052"/>
    </source>
</evidence>
<dbReference type="STRING" id="3818.A0A444YPQ3"/>
<reference evidence="8 9" key="1">
    <citation type="submission" date="2019-01" db="EMBL/GenBank/DDBJ databases">
        <title>Sequencing of cultivated peanut Arachis hypogaea provides insights into genome evolution and oil improvement.</title>
        <authorList>
            <person name="Chen X."/>
        </authorList>
    </citation>
    <scope>NUCLEOTIDE SEQUENCE [LARGE SCALE GENOMIC DNA]</scope>
    <source>
        <strain evidence="9">cv. Fuhuasheng</strain>
        <tissue evidence="8">Leaves</tissue>
    </source>
</reference>
<dbReference type="PANTHER" id="PTHR10121:SF0">
    <property type="entry name" value="COATOMER SUBUNIT DELTA"/>
    <property type="match status" value="1"/>
</dbReference>
<evidence type="ECO:0000313" key="9">
    <source>
        <dbReference type="Proteomes" id="UP000289738"/>
    </source>
</evidence>
<organism evidence="8 9">
    <name type="scientific">Arachis hypogaea</name>
    <name type="common">Peanut</name>
    <dbReference type="NCBI Taxonomy" id="3818"/>
    <lineage>
        <taxon>Eukaryota</taxon>
        <taxon>Viridiplantae</taxon>
        <taxon>Streptophyta</taxon>
        <taxon>Embryophyta</taxon>
        <taxon>Tracheophyta</taxon>
        <taxon>Spermatophyta</taxon>
        <taxon>Magnoliopsida</taxon>
        <taxon>eudicotyledons</taxon>
        <taxon>Gunneridae</taxon>
        <taxon>Pentapetalae</taxon>
        <taxon>rosids</taxon>
        <taxon>fabids</taxon>
        <taxon>Fabales</taxon>
        <taxon>Fabaceae</taxon>
        <taxon>Papilionoideae</taxon>
        <taxon>50 kb inversion clade</taxon>
        <taxon>dalbergioids sensu lato</taxon>
        <taxon>Dalbergieae</taxon>
        <taxon>Pterocarpus clade</taxon>
        <taxon>Arachis</taxon>
    </lineage>
</organism>
<keyword evidence="5" id="KW-0472">Membrane</keyword>
<keyword evidence="2 5" id="KW-0813">Transport</keyword>
<comment type="function">
    <text evidence="5">The coatomer is a cytosolic protein complex that binds to dilysine motifs and reversibly associates with Golgi non-clathrin-coated vesicles, which further mediate biosynthetic protein transport from the ER, via the Golgi up to the trans Golgi network.</text>
</comment>
<keyword evidence="5" id="KW-0333">Golgi apparatus</keyword>
<dbReference type="GO" id="GO:0030126">
    <property type="term" value="C:COPI vesicle coat"/>
    <property type="evidence" value="ECO:0007669"/>
    <property type="project" value="UniProtKB-UniRule"/>
</dbReference>
<feature type="coiled-coil region" evidence="6">
    <location>
        <begin position="412"/>
        <end position="439"/>
    </location>
</feature>
<keyword evidence="9" id="KW-1185">Reference proteome</keyword>
<dbReference type="GO" id="GO:0000139">
    <property type="term" value="C:Golgi membrane"/>
    <property type="evidence" value="ECO:0007669"/>
    <property type="project" value="UniProtKB-SubCell"/>
</dbReference>
<evidence type="ECO:0000256" key="1">
    <source>
        <dbReference type="ARBA" id="ARBA00010516"/>
    </source>
</evidence>
<evidence type="ECO:0000256" key="2">
    <source>
        <dbReference type="ARBA" id="ARBA00022448"/>
    </source>
</evidence>
<dbReference type="GO" id="GO:0006888">
    <property type="term" value="P:endoplasmic reticulum to Golgi vesicle-mediated transport"/>
    <property type="evidence" value="ECO:0007669"/>
    <property type="project" value="TreeGrafter"/>
</dbReference>
<dbReference type="Proteomes" id="UP000289738">
    <property type="component" value="Chromosome B06"/>
</dbReference>
<dbReference type="GO" id="GO:0015031">
    <property type="term" value="P:protein transport"/>
    <property type="evidence" value="ECO:0007669"/>
    <property type="project" value="UniProtKB-KW"/>
</dbReference>
<gene>
    <name evidence="8" type="ORF">Ahy_B06g083228</name>
</gene>
<evidence type="ECO:0000256" key="3">
    <source>
        <dbReference type="ARBA" id="ARBA00022490"/>
    </source>
</evidence>
<feature type="compositionally biased region" description="Acidic residues" evidence="7">
    <location>
        <begin position="275"/>
        <end position="290"/>
    </location>
</feature>
<dbReference type="Pfam" id="PF05676">
    <property type="entry name" value="NDUF_B7"/>
    <property type="match status" value="1"/>
</dbReference>